<dbReference type="GO" id="GO:0003676">
    <property type="term" value="F:nucleic acid binding"/>
    <property type="evidence" value="ECO:0007669"/>
    <property type="project" value="InterPro"/>
</dbReference>
<gene>
    <name evidence="14" type="ORF">PNK_p0128</name>
</gene>
<name>A0A0U5JH92_9BACT</name>
<keyword evidence="3 10" id="KW-0540">Nuclease</keyword>
<evidence type="ECO:0000256" key="7">
    <source>
        <dbReference type="ARBA" id="ARBA00022842"/>
    </source>
</evidence>
<evidence type="ECO:0000313" key="14">
    <source>
        <dbReference type="EMBL" id="CUI18180.1"/>
    </source>
</evidence>
<evidence type="ECO:0000256" key="2">
    <source>
        <dbReference type="ARBA" id="ARBA00010052"/>
    </source>
</evidence>
<keyword evidence="6 10" id="KW-0378">Hydrolase</keyword>
<dbReference type="EMBL" id="LN879503">
    <property type="protein sequence ID" value="CUI18180.1"/>
    <property type="molecule type" value="Genomic_DNA"/>
</dbReference>
<evidence type="ECO:0000256" key="11">
    <source>
        <dbReference type="SAM" id="Phobius"/>
    </source>
</evidence>
<keyword evidence="15" id="KW-1185">Reference proteome</keyword>
<keyword evidence="5 10" id="KW-0255">Endonuclease</keyword>
<dbReference type="InterPro" id="IPR018524">
    <property type="entry name" value="DNA/RNA_endonuclease_AS"/>
</dbReference>
<feature type="active site" description="Proton acceptor" evidence="8">
    <location>
        <position position="152"/>
    </location>
</feature>
<organism evidence="14 15">
    <name type="scientific">Candidatus Protochlamydia naegleriophila</name>
    <dbReference type="NCBI Taxonomy" id="389348"/>
    <lineage>
        <taxon>Bacteria</taxon>
        <taxon>Pseudomonadati</taxon>
        <taxon>Chlamydiota</taxon>
        <taxon>Chlamydiia</taxon>
        <taxon>Parachlamydiales</taxon>
        <taxon>Parachlamydiaceae</taxon>
        <taxon>Candidatus Protochlamydia</taxon>
    </lineage>
</organism>
<feature type="binding site" evidence="9">
    <location>
        <position position="183"/>
    </location>
    <ligand>
        <name>Mg(2+)</name>
        <dbReference type="ChEBI" id="CHEBI:18420"/>
        <note>catalytic</note>
    </ligand>
</feature>
<evidence type="ECO:0000313" key="15">
    <source>
        <dbReference type="Proteomes" id="UP000069902"/>
    </source>
</evidence>
<protein>
    <recommendedName>
        <fullName evidence="10">Endonuclease</fullName>
        <ecNumber evidence="10">3.1.30.-</ecNumber>
    </recommendedName>
</protein>
<feature type="domain" description="DNA/RNA non-specific endonuclease/pyrophosphatase/phosphodiesterase" evidence="13">
    <location>
        <begin position="88"/>
        <end position="291"/>
    </location>
</feature>
<evidence type="ECO:0000256" key="10">
    <source>
        <dbReference type="RuleBase" id="RU366055"/>
    </source>
</evidence>
<dbReference type="KEGG" id="pnl:PNK_p0128"/>
<dbReference type="GO" id="GO:0046872">
    <property type="term" value="F:metal ion binding"/>
    <property type="evidence" value="ECO:0007669"/>
    <property type="project" value="UniProtKB-KW"/>
</dbReference>
<dbReference type="GO" id="GO:0004521">
    <property type="term" value="F:RNA endonuclease activity"/>
    <property type="evidence" value="ECO:0007669"/>
    <property type="project" value="TreeGrafter"/>
</dbReference>
<dbReference type="PROSITE" id="PS01070">
    <property type="entry name" value="NUCLEASE_NON_SPEC"/>
    <property type="match status" value="1"/>
</dbReference>
<feature type="transmembrane region" description="Helical" evidence="11">
    <location>
        <begin position="21"/>
        <end position="42"/>
    </location>
</feature>
<dbReference type="Proteomes" id="UP000069902">
    <property type="component" value="Plasmid pPNK"/>
</dbReference>
<evidence type="ECO:0000256" key="3">
    <source>
        <dbReference type="ARBA" id="ARBA00022722"/>
    </source>
</evidence>
<evidence type="ECO:0000259" key="12">
    <source>
        <dbReference type="SMART" id="SM00477"/>
    </source>
</evidence>
<dbReference type="CDD" id="cd00091">
    <property type="entry name" value="NUC"/>
    <property type="match status" value="1"/>
</dbReference>
<keyword evidence="11" id="KW-0472">Membrane</keyword>
<dbReference type="PANTHER" id="PTHR13966">
    <property type="entry name" value="ENDONUCLEASE RELATED"/>
    <property type="match status" value="1"/>
</dbReference>
<reference evidence="15" key="1">
    <citation type="submission" date="2015-09" db="EMBL/GenBank/DDBJ databases">
        <authorList>
            <person name="Bertelli C."/>
        </authorList>
    </citation>
    <scope>NUCLEOTIDE SEQUENCE [LARGE SCALE GENOMIC DNA]</scope>
    <source>
        <strain evidence="15">KNic</strain>
        <plasmid evidence="15">pPNK</plasmid>
    </source>
</reference>
<dbReference type="InterPro" id="IPR044929">
    <property type="entry name" value="DNA/RNA_non-sp_Endonuclease_sf"/>
</dbReference>
<dbReference type="RefSeq" id="WP_059062643.1">
    <property type="nucleotide sequence ID" value="NZ_LN879503.1"/>
</dbReference>
<dbReference type="AlphaFoldDB" id="A0A0U5JH92"/>
<keyword evidence="11" id="KW-0812">Transmembrane</keyword>
<dbReference type="Gene3D" id="3.40.570.10">
    <property type="entry name" value="Extracellular Endonuclease, subunit A"/>
    <property type="match status" value="1"/>
</dbReference>
<dbReference type="SMART" id="SM00477">
    <property type="entry name" value="NUC"/>
    <property type="match status" value="1"/>
</dbReference>
<dbReference type="InterPro" id="IPR020821">
    <property type="entry name" value="ENPP1-3/EXOG-like_nuc-like"/>
</dbReference>
<dbReference type="EC" id="3.1.30.-" evidence="10"/>
<evidence type="ECO:0000259" key="13">
    <source>
        <dbReference type="SMART" id="SM00892"/>
    </source>
</evidence>
<evidence type="ECO:0000256" key="6">
    <source>
        <dbReference type="ARBA" id="ARBA00022801"/>
    </source>
</evidence>
<proteinExistence type="inferred from homology"/>
<evidence type="ECO:0000256" key="4">
    <source>
        <dbReference type="ARBA" id="ARBA00022723"/>
    </source>
</evidence>
<keyword evidence="4 9" id="KW-0479">Metal-binding</keyword>
<accession>A0A0U5JH92</accession>
<dbReference type="InterPro" id="IPR040255">
    <property type="entry name" value="Non-specific_endonuclease"/>
</dbReference>
<dbReference type="SUPFAM" id="SSF54060">
    <property type="entry name" value="His-Me finger endonucleases"/>
    <property type="match status" value="1"/>
</dbReference>
<comment type="cofactor">
    <cofactor evidence="1 10">
        <name>Mg(2+)</name>
        <dbReference type="ChEBI" id="CHEBI:18420"/>
    </cofactor>
</comment>
<dbReference type="PATRIC" id="fig|389348.3.peg.2899"/>
<keyword evidence="7" id="KW-0460">Magnesium</keyword>
<dbReference type="InterPro" id="IPR001604">
    <property type="entry name" value="Endo_G_ENPP1-like_dom"/>
</dbReference>
<sequence>MLFHKNWAGKIGKSKKLKMHIRASWVPILGCGFILGVISQHIQTFRAYTDNIIKKIEVEKTSVSHFQSKDETKYQAVVNQPKSFFHVNRTGYSLAYDASRRNPHWVYEHLSADSIQVNANRSHANFKEDDNIPAHLKATLVDYKGFGFDRGHMAPAADHRSSEKAMSDTFFMTNMCLQCPELNRGYWSKLEKHVRNLTQKYNSIHVITGPLYLPYQEADGKRYVKYQVIGPNNVAVPTHFFKVLNLEKKQGKSVNIAYILPNERIDSNVPLEKFQTTVQKVEQAAGIVFTN</sequence>
<dbReference type="PANTHER" id="PTHR13966:SF5">
    <property type="entry name" value="ENDONUCLEASE G, MITOCHONDRIAL"/>
    <property type="match status" value="1"/>
</dbReference>
<geneLocation type="plasmid" evidence="15">
    <name>pPNK</name>
</geneLocation>
<dbReference type="GO" id="GO:0000014">
    <property type="term" value="F:single-stranded DNA endodeoxyribonuclease activity"/>
    <property type="evidence" value="ECO:0007669"/>
    <property type="project" value="TreeGrafter"/>
</dbReference>
<dbReference type="InParanoid" id="A0A0U5JH92"/>
<dbReference type="InterPro" id="IPR044925">
    <property type="entry name" value="His-Me_finger_sf"/>
</dbReference>
<feature type="domain" description="ENPP1-3/EXOG-like endonuclease/phosphodiesterase" evidence="12">
    <location>
        <begin position="89"/>
        <end position="291"/>
    </location>
</feature>
<comment type="similarity">
    <text evidence="2 10">Belongs to the DNA/RNA non-specific endonuclease family.</text>
</comment>
<evidence type="ECO:0000256" key="1">
    <source>
        <dbReference type="ARBA" id="ARBA00001946"/>
    </source>
</evidence>
<keyword evidence="11" id="KW-1133">Transmembrane helix</keyword>
<dbReference type="Pfam" id="PF01223">
    <property type="entry name" value="Endonuclease_NS"/>
    <property type="match status" value="1"/>
</dbReference>
<evidence type="ECO:0000256" key="5">
    <source>
        <dbReference type="ARBA" id="ARBA00022759"/>
    </source>
</evidence>
<evidence type="ECO:0000256" key="9">
    <source>
        <dbReference type="PIRSR" id="PIRSR640255-2"/>
    </source>
</evidence>
<dbReference type="SMART" id="SM00892">
    <property type="entry name" value="Endonuclease_NS"/>
    <property type="match status" value="1"/>
</dbReference>
<evidence type="ECO:0000256" key="8">
    <source>
        <dbReference type="PIRSR" id="PIRSR640255-1"/>
    </source>
</evidence>